<keyword evidence="17" id="KW-0520">NAD</keyword>
<evidence type="ECO:0000256" key="17">
    <source>
        <dbReference type="PIRSR" id="PIRSR000350-3"/>
    </source>
</evidence>
<evidence type="ECO:0000256" key="14">
    <source>
        <dbReference type="ARBA" id="ARBA00031725"/>
    </source>
</evidence>
<accession>A0A368KGF6</accession>
<dbReference type="Proteomes" id="UP000252387">
    <property type="component" value="Unassembled WGS sequence"/>
</dbReference>
<dbReference type="InterPro" id="IPR036188">
    <property type="entry name" value="FAD/NAD-bd_sf"/>
</dbReference>
<keyword evidence="17" id="KW-0547">Nucleotide-binding</keyword>
<dbReference type="EC" id="1.16.1.1" evidence="3 16"/>
<dbReference type="InterPro" id="IPR012999">
    <property type="entry name" value="Pyr_OxRdtase_I_AS"/>
</dbReference>
<dbReference type="SUPFAM" id="SSF55424">
    <property type="entry name" value="FAD/NAD-linked reductases, dimerisation (C-terminal) domain"/>
    <property type="match status" value="1"/>
</dbReference>
<dbReference type="Gene3D" id="3.50.50.60">
    <property type="entry name" value="FAD/NAD(P)-binding domain"/>
    <property type="match status" value="2"/>
</dbReference>
<evidence type="ECO:0000256" key="11">
    <source>
        <dbReference type="ARBA" id="ARBA00023002"/>
    </source>
</evidence>
<keyword evidence="8 16" id="KW-0274">FAD</keyword>
<dbReference type="SUPFAM" id="SSF55008">
    <property type="entry name" value="HMA, heavy metal-associated domain"/>
    <property type="match status" value="1"/>
</dbReference>
<evidence type="ECO:0000313" key="21">
    <source>
        <dbReference type="EMBL" id="RCS30258.1"/>
    </source>
</evidence>
<reference evidence="21 22" key="1">
    <citation type="submission" date="2018-05" db="EMBL/GenBank/DDBJ databases">
        <title>Draft genome sequence of Rhodanobacter denitrificans Yn1 isolated from gold copper mine.</title>
        <authorList>
            <person name="Yang N."/>
            <person name="Mazhar H.S."/>
            <person name="Rensing C."/>
        </authorList>
    </citation>
    <scope>NUCLEOTIDE SEQUENCE [LARGE SCALE GENOMIC DNA]</scope>
    <source>
        <strain evidence="21 22">Yn1</strain>
    </source>
</reference>
<dbReference type="NCBIfam" id="TIGR02053">
    <property type="entry name" value="MerA"/>
    <property type="match status" value="1"/>
</dbReference>
<dbReference type="GO" id="GO:0016152">
    <property type="term" value="F:mercury (II) reductase (NADP+) activity"/>
    <property type="evidence" value="ECO:0007669"/>
    <property type="project" value="UniProtKB-UniRule"/>
</dbReference>
<gene>
    <name evidence="19 21" type="primary">merA</name>
    <name evidence="21" type="ORF">DEO45_09450</name>
</gene>
<dbReference type="InterPro" id="IPR017969">
    <property type="entry name" value="Heavy-metal-associated_CS"/>
</dbReference>
<feature type="binding site" evidence="17">
    <location>
        <position position="415"/>
    </location>
    <ligand>
        <name>FAD</name>
        <dbReference type="ChEBI" id="CHEBI:57692"/>
    </ligand>
</feature>
<feature type="binding site" evidence="17">
    <location>
        <position position="157"/>
    </location>
    <ligand>
        <name>FAD</name>
        <dbReference type="ChEBI" id="CHEBI:57692"/>
    </ligand>
</feature>
<dbReference type="PANTHER" id="PTHR43014:SF2">
    <property type="entry name" value="MERCURIC REDUCTASE"/>
    <property type="match status" value="1"/>
</dbReference>
<dbReference type="PANTHER" id="PTHR43014">
    <property type="entry name" value="MERCURIC REDUCTASE"/>
    <property type="match status" value="1"/>
</dbReference>
<dbReference type="RefSeq" id="WP_114342866.1">
    <property type="nucleotide sequence ID" value="NZ_QFWQ01000005.1"/>
</dbReference>
<dbReference type="PRINTS" id="PR00945">
    <property type="entry name" value="HGRDTASE"/>
</dbReference>
<dbReference type="PROSITE" id="PS00076">
    <property type="entry name" value="PYRIDINE_REDOX_1"/>
    <property type="match status" value="1"/>
</dbReference>
<evidence type="ECO:0000256" key="19">
    <source>
        <dbReference type="RuleBase" id="RU361223"/>
    </source>
</evidence>
<feature type="binding site" evidence="17">
    <location>
        <position position="374"/>
    </location>
    <ligand>
        <name>NAD(+)</name>
        <dbReference type="ChEBI" id="CHEBI:57540"/>
    </ligand>
</feature>
<dbReference type="GO" id="GO:0050660">
    <property type="term" value="F:flavin adenine dinucleotide binding"/>
    <property type="evidence" value="ECO:0007669"/>
    <property type="project" value="UniProtKB-UniRule"/>
</dbReference>
<dbReference type="InterPro" id="IPR006121">
    <property type="entry name" value="HMA_dom"/>
</dbReference>
<dbReference type="EMBL" id="QFWQ01000005">
    <property type="protein sequence ID" value="RCS30258.1"/>
    <property type="molecule type" value="Genomic_DNA"/>
</dbReference>
<name>A0A368KGF6_9GAMM</name>
<evidence type="ECO:0000256" key="12">
    <source>
        <dbReference type="ARBA" id="ARBA00023157"/>
    </source>
</evidence>
<dbReference type="SUPFAM" id="SSF51905">
    <property type="entry name" value="FAD/NAD(P)-binding domain"/>
    <property type="match status" value="1"/>
</dbReference>
<organism evidence="21 22">
    <name type="scientific">Rhodanobacter denitrificans</name>
    <dbReference type="NCBI Taxonomy" id="666685"/>
    <lineage>
        <taxon>Bacteria</taxon>
        <taxon>Pseudomonadati</taxon>
        <taxon>Pseudomonadota</taxon>
        <taxon>Gammaproteobacteria</taxon>
        <taxon>Lysobacterales</taxon>
        <taxon>Rhodanobacteraceae</taxon>
        <taxon>Rhodanobacter</taxon>
    </lineage>
</organism>
<dbReference type="InterPro" id="IPR036163">
    <property type="entry name" value="HMA_dom_sf"/>
</dbReference>
<evidence type="ECO:0000256" key="6">
    <source>
        <dbReference type="ARBA" id="ARBA00022630"/>
    </source>
</evidence>
<keyword evidence="13" id="KW-0676">Redox-active center</keyword>
<evidence type="ECO:0000256" key="16">
    <source>
        <dbReference type="PIRNR" id="PIRNR000350"/>
    </source>
</evidence>
<dbReference type="GO" id="GO:0016668">
    <property type="term" value="F:oxidoreductase activity, acting on a sulfur group of donors, NAD(P) as acceptor"/>
    <property type="evidence" value="ECO:0007669"/>
    <property type="project" value="UniProtKB-UniRule"/>
</dbReference>
<dbReference type="Pfam" id="PF00403">
    <property type="entry name" value="HMA"/>
    <property type="match status" value="1"/>
</dbReference>
<evidence type="ECO:0000313" key="22">
    <source>
        <dbReference type="Proteomes" id="UP000252387"/>
    </source>
</evidence>
<evidence type="ECO:0000256" key="7">
    <source>
        <dbReference type="ARBA" id="ARBA00022723"/>
    </source>
</evidence>
<keyword evidence="6 16" id="KW-0285">Flavoprotein</keyword>
<evidence type="ECO:0000256" key="9">
    <source>
        <dbReference type="ARBA" id="ARBA00022857"/>
    </source>
</evidence>
<evidence type="ECO:0000256" key="3">
    <source>
        <dbReference type="ARBA" id="ARBA00012661"/>
    </source>
</evidence>
<dbReference type="Gene3D" id="3.30.390.30">
    <property type="match status" value="1"/>
</dbReference>
<feature type="binding site" evidence="17">
    <location>
        <begin position="289"/>
        <end position="296"/>
    </location>
    <ligand>
        <name>NAD(+)</name>
        <dbReference type="ChEBI" id="CHEBI:57540"/>
    </ligand>
</feature>
<keyword evidence="7 16" id="KW-0479">Metal-binding</keyword>
<comment type="catalytic activity">
    <reaction evidence="15 16 19">
        <text>Hg + NADP(+) + H(+) = Hg(2+) + NADPH</text>
        <dbReference type="Rhea" id="RHEA:23856"/>
        <dbReference type="ChEBI" id="CHEBI:15378"/>
        <dbReference type="ChEBI" id="CHEBI:16170"/>
        <dbReference type="ChEBI" id="CHEBI:16793"/>
        <dbReference type="ChEBI" id="CHEBI:57783"/>
        <dbReference type="ChEBI" id="CHEBI:58349"/>
        <dbReference type="EC" id="1.16.1.1"/>
    </reaction>
</comment>
<keyword evidence="5 16" id="KW-0475">Mercuric resistance</keyword>
<evidence type="ECO:0000256" key="10">
    <source>
        <dbReference type="ARBA" id="ARBA00022914"/>
    </source>
</evidence>
<keyword evidence="22" id="KW-1185">Reference proteome</keyword>
<evidence type="ECO:0000256" key="4">
    <source>
        <dbReference type="ARBA" id="ARBA00014791"/>
    </source>
</evidence>
<evidence type="ECO:0000259" key="20">
    <source>
        <dbReference type="PROSITE" id="PS50846"/>
    </source>
</evidence>
<feature type="domain" description="HMA" evidence="20">
    <location>
        <begin position="2"/>
        <end position="67"/>
    </location>
</feature>
<dbReference type="OrthoDB" id="9800167at2"/>
<dbReference type="PROSITE" id="PS01047">
    <property type="entry name" value="HMA_1"/>
    <property type="match status" value="1"/>
</dbReference>
<dbReference type="GO" id="GO:0003955">
    <property type="term" value="F:NAD(P)H dehydrogenase (quinone) activity"/>
    <property type="evidence" value="ECO:0007669"/>
    <property type="project" value="TreeGrafter"/>
</dbReference>
<comment type="caution">
    <text evidence="21">The sequence shown here is derived from an EMBL/GenBank/DDBJ whole genome shotgun (WGS) entry which is preliminary data.</text>
</comment>
<comment type="similarity">
    <text evidence="1 16 19">Belongs to the class-I pyridine nucleotide-disulfide oxidoreductase family.</text>
</comment>
<dbReference type="InterPro" id="IPR001100">
    <property type="entry name" value="Pyr_nuc-diS_OxRdtase"/>
</dbReference>
<dbReference type="PIRSF" id="PIRSF000350">
    <property type="entry name" value="Mercury_reductase_MerA"/>
    <property type="match status" value="1"/>
</dbReference>
<keyword evidence="9 16" id="KW-0521">NADP</keyword>
<sequence length="573" mass="60436">MNEQTLSVTGMTCADCARHVEKALKTLTDIVAVDVAYPQSVAHIRSIQPLSLDQLNATLPKNYRVAAAPSSHADTPAAKPSRLNQALDSLGGLFKPRGDVGTKPTNAELRLRVAVIGTGGAAMASALKAAELGAHVTIIERGTIGGTCVNVGCVPSKIMIRAAHVAHLRRTSPFDDGISSTAPVVRRDRLLAQQQGRVDELRHAKYEGILDTSPNIKLLRGEARFKNAHTLVVKSTAGDESEVSFDRCLIATGASAAVPPIPGLKETPYWTSTQALVSGAIPPRLAVIGSSVVAVELAQAFARLGSHVTILARSTLFFREDPAIGEAITTAFRAEGIEVLEHTQASRVAYANGEFVLTTGYGEVRTDQLLVATGRTANTRGLALETAGITVNAQNAIVIDRGMRTHVSHIYAAGDCTDQPQFVYVAAAAGTRAAINMTGGEATLDLTTMPAVVFTEPQVATVGYSEAEAHLKGIETDSRTLALDNVPRALVNFDTHGFIKLVAEAGSGRLIGVQAVTPEAGEIIQAAALAIRARMTVQELADQLFPYLTMVEGLKLAAQTFTKDVKQLSCCAG</sequence>
<comment type="function">
    <text evidence="16">Resistance to Hg(2+) in bacteria appears to be governed by a specialized system which includes mercuric reductase. MerA protein is responsible for volatilizing mercury as Hg(0).</text>
</comment>
<dbReference type="Pfam" id="PF02852">
    <property type="entry name" value="Pyr_redox_dim"/>
    <property type="match status" value="1"/>
</dbReference>
<comment type="cofactor">
    <cofactor evidence="16 17 19">
        <name>FAD</name>
        <dbReference type="ChEBI" id="CHEBI:57692"/>
    </cofactor>
    <text evidence="16 17 19">Binds 1 FAD per subunit.</text>
</comment>
<dbReference type="FunFam" id="3.30.390.30:FF:000001">
    <property type="entry name" value="Dihydrolipoyl dehydrogenase"/>
    <property type="match status" value="1"/>
</dbReference>
<keyword evidence="11 16" id="KW-0560">Oxidoreductase</keyword>
<keyword evidence="10 16" id="KW-0476">Mercury</keyword>
<dbReference type="NCBIfam" id="NF010311">
    <property type="entry name" value="PRK13748.1"/>
    <property type="match status" value="1"/>
</dbReference>
<dbReference type="Pfam" id="PF07992">
    <property type="entry name" value="Pyr_redox_2"/>
    <property type="match status" value="1"/>
</dbReference>
<dbReference type="PROSITE" id="PS50846">
    <property type="entry name" value="HMA_2"/>
    <property type="match status" value="1"/>
</dbReference>
<dbReference type="CDD" id="cd00371">
    <property type="entry name" value="HMA"/>
    <property type="match status" value="1"/>
</dbReference>
<dbReference type="GO" id="GO:0050661">
    <property type="term" value="F:NADP binding"/>
    <property type="evidence" value="ECO:0007669"/>
    <property type="project" value="InterPro"/>
</dbReference>
<dbReference type="GO" id="GO:0045340">
    <property type="term" value="F:mercury ion binding"/>
    <property type="evidence" value="ECO:0007669"/>
    <property type="project" value="InterPro"/>
</dbReference>
<protein>
    <recommendedName>
        <fullName evidence="4 16">Mercuric reductase</fullName>
        <ecNumber evidence="3 16">1.16.1.1</ecNumber>
    </recommendedName>
    <alternativeName>
        <fullName evidence="14 16">Hg(II) reductase</fullName>
    </alternativeName>
</protein>
<proteinExistence type="inferred from homology"/>
<dbReference type="GO" id="GO:0050787">
    <property type="term" value="P:detoxification of mercury ion"/>
    <property type="evidence" value="ECO:0007669"/>
    <property type="project" value="InterPro"/>
</dbReference>
<dbReference type="InterPro" id="IPR021179">
    <property type="entry name" value="Mercury_reductase_MerA"/>
</dbReference>
<evidence type="ECO:0000256" key="18">
    <source>
        <dbReference type="PIRSR" id="PIRSR000350-4"/>
    </source>
</evidence>
<keyword evidence="12" id="KW-1015">Disulfide bond</keyword>
<dbReference type="InterPro" id="IPR016156">
    <property type="entry name" value="FAD/NAD-linked_Rdtase_dimer_sf"/>
</dbReference>
<evidence type="ECO:0000256" key="8">
    <source>
        <dbReference type="ARBA" id="ARBA00022827"/>
    </source>
</evidence>
<dbReference type="InterPro" id="IPR023753">
    <property type="entry name" value="FAD/NAD-binding_dom"/>
</dbReference>
<evidence type="ECO:0000256" key="2">
    <source>
        <dbReference type="ARBA" id="ARBA00011738"/>
    </source>
</evidence>
<dbReference type="AlphaFoldDB" id="A0A368KGF6"/>
<comment type="subunit">
    <text evidence="2 16 19">Homodimer.</text>
</comment>
<evidence type="ECO:0000256" key="13">
    <source>
        <dbReference type="ARBA" id="ARBA00023284"/>
    </source>
</evidence>
<dbReference type="Gene3D" id="3.30.70.100">
    <property type="match status" value="1"/>
</dbReference>
<evidence type="ECO:0000256" key="15">
    <source>
        <dbReference type="ARBA" id="ARBA00048984"/>
    </source>
</evidence>
<feature type="disulfide bond" description="Redox-active" evidence="18">
    <location>
        <begin position="148"/>
        <end position="153"/>
    </location>
</feature>
<dbReference type="InterPro" id="IPR004099">
    <property type="entry name" value="Pyr_nucl-diS_OxRdtase_dimer"/>
</dbReference>
<evidence type="ECO:0000256" key="1">
    <source>
        <dbReference type="ARBA" id="ARBA00007532"/>
    </source>
</evidence>
<evidence type="ECO:0000256" key="5">
    <source>
        <dbReference type="ARBA" id="ARBA00022466"/>
    </source>
</evidence>